<organism evidence="3 4">
    <name type="scientific">Celeribacter indicus</name>
    <dbReference type="NCBI Taxonomy" id="1208324"/>
    <lineage>
        <taxon>Bacteria</taxon>
        <taxon>Pseudomonadati</taxon>
        <taxon>Pseudomonadota</taxon>
        <taxon>Alphaproteobacteria</taxon>
        <taxon>Rhodobacterales</taxon>
        <taxon>Roseobacteraceae</taxon>
        <taxon>Celeribacter</taxon>
    </lineage>
</organism>
<dbReference type="OrthoDB" id="9809969at2"/>
<evidence type="ECO:0000259" key="2">
    <source>
        <dbReference type="Pfam" id="PF03432"/>
    </source>
</evidence>
<dbReference type="InterPro" id="IPR005094">
    <property type="entry name" value="Endonuclease_MobA/VirD2"/>
</dbReference>
<dbReference type="KEGG" id="cid:P73_0980"/>
<reference evidence="3 4" key="1">
    <citation type="journal article" date="2014" name="Int. J. Syst. Evol. Microbiol.">
        <title>Celeribacter indicus sp. nov., a polycyclic aromatic hydrocarbon-degrading bacterium from deep-sea sediment and reclassification of Huaishuia halophila as Celeribacter halophilus comb. nov.</title>
        <authorList>
            <person name="Lai Q."/>
            <person name="Cao J."/>
            <person name="Yuan J."/>
            <person name="Li F."/>
            <person name="Shao Z."/>
        </authorList>
    </citation>
    <scope>NUCLEOTIDE SEQUENCE [LARGE SCALE GENOMIC DNA]</scope>
    <source>
        <strain evidence="3">P73</strain>
    </source>
</reference>
<protein>
    <recommendedName>
        <fullName evidence="2">MobA/VirD2-like nuclease domain-containing protein</fullName>
    </recommendedName>
</protein>
<accession>A0A0B5DX92</accession>
<proteinExistence type="predicted"/>
<dbReference type="Proteomes" id="UP000031521">
    <property type="component" value="Chromosome"/>
</dbReference>
<feature type="region of interest" description="Disordered" evidence="1">
    <location>
        <begin position="1"/>
        <end position="21"/>
    </location>
</feature>
<dbReference type="AlphaFoldDB" id="A0A0B5DX92"/>
<keyword evidence="4" id="KW-1185">Reference proteome</keyword>
<dbReference type="STRING" id="1208324.P73_0980"/>
<dbReference type="EMBL" id="CP004393">
    <property type="protein sequence ID" value="AJE45695.1"/>
    <property type="molecule type" value="Genomic_DNA"/>
</dbReference>
<sequence length="579" mass="63955">MADDSEFRIRPGRIRSTRAQQARPFIAQALAAAQKAGGRVSRSGKVTSGNRSRFGRGQRASIQANRMLTGRSRNVVIKTRVVRHTARSAPLAAHLNYLGRDGVTRDGEKAHLFGPEGDDMDARAFAERCKDDRHHFRFIVSPEDAVEMIDLREHARELMAQMEKDLGTKLDWVAVDHWNTDNPHTHIILRGRTDDGQDLVISRDYIKEGMRARAQDLVTQELGQRSDLEIHHNLERQVEAERWTQIDRQLVRDAGKSGIVDLAPHADRPQDAFHTLKVGRLRTLEVLGVADQIGPAQWAIRPEAETVLRELGERGDIIKRMHRALTERGIERGSGSYVLAGESLDVPVIGRLVERGLDDELKGTAYAVVDGVDGRSHHIRLSHLDAAGDSPPGSIVELRAWEDGQGTRRVALAVRSDLDLGAQVGASGATWLDRQAITKDPIALSESGFGGEVRQAMDDRAETLIGEGLAERQGGRVVFARRLLTTLRQREVDALGEKLAAETAMPFNRAGNGEYVSGSYRQRFTLASGRFAMIDDGLGFQLVPWSPSLDKQLGRPVSGVARDDGGVDWDFGRKRGLGL</sequence>
<dbReference type="RefSeq" id="WP_043868726.1">
    <property type="nucleotide sequence ID" value="NZ_CP004393.1"/>
</dbReference>
<dbReference type="Pfam" id="PF03432">
    <property type="entry name" value="Relaxase"/>
    <property type="match status" value="1"/>
</dbReference>
<dbReference type="HOGENOM" id="CLU_027492_1_0_5"/>
<feature type="domain" description="MobA/VirD2-like nuclease" evidence="2">
    <location>
        <begin position="123"/>
        <end position="203"/>
    </location>
</feature>
<dbReference type="InterPro" id="IPR021795">
    <property type="entry name" value="DUF3363"/>
</dbReference>
<evidence type="ECO:0000256" key="1">
    <source>
        <dbReference type="SAM" id="MobiDB-lite"/>
    </source>
</evidence>
<evidence type="ECO:0000313" key="4">
    <source>
        <dbReference type="Proteomes" id="UP000031521"/>
    </source>
</evidence>
<gene>
    <name evidence="3" type="ORF">P73_0980</name>
</gene>
<feature type="region of interest" description="Disordered" evidence="1">
    <location>
        <begin position="34"/>
        <end position="58"/>
    </location>
</feature>
<dbReference type="Pfam" id="PF11843">
    <property type="entry name" value="DUF3363"/>
    <property type="match status" value="2"/>
</dbReference>
<name>A0A0B5DX92_9RHOB</name>
<evidence type="ECO:0000313" key="3">
    <source>
        <dbReference type="EMBL" id="AJE45695.1"/>
    </source>
</evidence>